<feature type="non-terminal residue" evidence="2">
    <location>
        <position position="90"/>
    </location>
</feature>
<evidence type="ECO:0000256" key="1">
    <source>
        <dbReference type="SAM" id="MobiDB-lite"/>
    </source>
</evidence>
<feature type="compositionally biased region" description="Low complexity" evidence="1">
    <location>
        <begin position="16"/>
        <end position="31"/>
    </location>
</feature>
<evidence type="ECO:0000313" key="2">
    <source>
        <dbReference type="EMBL" id="CRK37965.1"/>
    </source>
</evidence>
<organism evidence="2 3">
    <name type="scientific">Verticillium longisporum</name>
    <name type="common">Verticillium dahliae var. longisporum</name>
    <dbReference type="NCBI Taxonomy" id="100787"/>
    <lineage>
        <taxon>Eukaryota</taxon>
        <taxon>Fungi</taxon>
        <taxon>Dikarya</taxon>
        <taxon>Ascomycota</taxon>
        <taxon>Pezizomycotina</taxon>
        <taxon>Sordariomycetes</taxon>
        <taxon>Hypocreomycetidae</taxon>
        <taxon>Glomerellales</taxon>
        <taxon>Plectosphaerellaceae</taxon>
        <taxon>Verticillium</taxon>
    </lineage>
</organism>
<accession>A0A0G4MVC2</accession>
<evidence type="ECO:0000313" key="3">
    <source>
        <dbReference type="Proteomes" id="UP000044602"/>
    </source>
</evidence>
<reference evidence="2 3" key="1">
    <citation type="submission" date="2015-05" db="EMBL/GenBank/DDBJ databases">
        <authorList>
            <person name="Wang D.B."/>
            <person name="Wang M."/>
        </authorList>
    </citation>
    <scope>NUCLEOTIDE SEQUENCE [LARGE SCALE GENOMIC DNA]</scope>
    <source>
        <strain evidence="2">VL1</strain>
    </source>
</reference>
<name>A0A0G4MVC2_VERLO</name>
<protein>
    <submittedName>
        <fullName evidence="2">Uncharacterized protein</fullName>
    </submittedName>
</protein>
<feature type="compositionally biased region" description="Basic and acidic residues" evidence="1">
    <location>
        <begin position="1"/>
        <end position="11"/>
    </location>
</feature>
<sequence length="90" mass="9578">QARRVPGDAVRRLRPAARPAGRALSVQAQLPPAVPARRRRRGRLGVSAVRQGQRDDPGAAGDAGRDGGQARAVPGRARAERRPVRHRGGL</sequence>
<gene>
    <name evidence="2" type="ORF">BN1708_020413</name>
</gene>
<feature type="region of interest" description="Disordered" evidence="1">
    <location>
        <begin position="1"/>
        <end position="90"/>
    </location>
</feature>
<proteinExistence type="predicted"/>
<keyword evidence="3" id="KW-1185">Reference proteome</keyword>
<feature type="non-terminal residue" evidence="2">
    <location>
        <position position="1"/>
    </location>
</feature>
<dbReference type="EMBL" id="CVQH01025159">
    <property type="protein sequence ID" value="CRK37965.1"/>
    <property type="molecule type" value="Genomic_DNA"/>
</dbReference>
<dbReference type="Proteomes" id="UP000044602">
    <property type="component" value="Unassembled WGS sequence"/>
</dbReference>
<dbReference type="AlphaFoldDB" id="A0A0G4MVC2"/>